<dbReference type="AlphaFoldDB" id="A0A495RAH2"/>
<dbReference type="InterPro" id="IPR027396">
    <property type="entry name" value="DsrEFH-like"/>
</dbReference>
<evidence type="ECO:0000313" key="1">
    <source>
        <dbReference type="EMBL" id="RKS84487.1"/>
    </source>
</evidence>
<dbReference type="PANTHER" id="PTHR37526">
    <property type="entry name" value="PROTEIN TUSB"/>
    <property type="match status" value="1"/>
</dbReference>
<protein>
    <submittedName>
        <fullName evidence="1">tRNA 2-thiouridine synthesizing protein B</fullName>
    </submittedName>
</protein>
<dbReference type="InterPro" id="IPR007215">
    <property type="entry name" value="Sulphur_relay_TusB/DsrH"/>
</dbReference>
<dbReference type="SUPFAM" id="SSF75169">
    <property type="entry name" value="DsrEFH-like"/>
    <property type="match status" value="1"/>
</dbReference>
<name>A0A495RAH2_9GAMM</name>
<dbReference type="PANTHER" id="PTHR37526:SF1">
    <property type="entry name" value="PROTEIN TUSB"/>
    <property type="match status" value="1"/>
</dbReference>
<sequence>MLHTIANSTIDIDLINANDAVIFWQNGVILTMNNTPILQAILTKTDHCYALDNDITARGLTSLIDSRVKIVNMDKVVALTACYYPQMKW</sequence>
<dbReference type="GO" id="GO:1990228">
    <property type="term" value="C:sulfurtransferase complex"/>
    <property type="evidence" value="ECO:0007669"/>
    <property type="project" value="TreeGrafter"/>
</dbReference>
<gene>
    <name evidence="1" type="ORF">DES39_2045</name>
</gene>
<dbReference type="Gene3D" id="3.40.1260.10">
    <property type="entry name" value="DsrEFH-like"/>
    <property type="match status" value="1"/>
</dbReference>
<dbReference type="OrthoDB" id="7064722at2"/>
<dbReference type="NCBIfam" id="TIGR03011">
    <property type="entry name" value="sulf_tusB_dsrH"/>
    <property type="match status" value="1"/>
</dbReference>
<reference evidence="1 2" key="1">
    <citation type="submission" date="2018-10" db="EMBL/GenBank/DDBJ databases">
        <title>Genomic Encyclopedia of Type Strains, Phase IV (KMG-IV): sequencing the most valuable type-strain genomes for metagenomic binning, comparative biology and taxonomic classification.</title>
        <authorList>
            <person name="Goeker M."/>
        </authorList>
    </citation>
    <scope>NUCLEOTIDE SEQUENCE [LARGE SCALE GENOMIC DNA]</scope>
    <source>
        <strain evidence="1 2">DSM 22228</strain>
    </source>
</reference>
<dbReference type="EMBL" id="RBWY01000005">
    <property type="protein sequence ID" value="RKS84487.1"/>
    <property type="molecule type" value="Genomic_DNA"/>
</dbReference>
<organism evidence="1 2">
    <name type="scientific">Orbus hercynius</name>
    <dbReference type="NCBI Taxonomy" id="593135"/>
    <lineage>
        <taxon>Bacteria</taxon>
        <taxon>Pseudomonadati</taxon>
        <taxon>Pseudomonadota</taxon>
        <taxon>Gammaproteobacteria</taxon>
        <taxon>Orbales</taxon>
        <taxon>Orbaceae</taxon>
        <taxon>Orbus</taxon>
    </lineage>
</organism>
<comment type="caution">
    <text evidence="1">The sequence shown here is derived from an EMBL/GenBank/DDBJ whole genome shotgun (WGS) entry which is preliminary data.</text>
</comment>
<dbReference type="RefSeq" id="WP_121145784.1">
    <property type="nucleotide sequence ID" value="NZ_RBWY01000005.1"/>
</dbReference>
<proteinExistence type="predicted"/>
<dbReference type="Pfam" id="PF04077">
    <property type="entry name" value="DsrH"/>
    <property type="match status" value="1"/>
</dbReference>
<dbReference type="GO" id="GO:0002143">
    <property type="term" value="P:tRNA wobble position uridine thiolation"/>
    <property type="evidence" value="ECO:0007669"/>
    <property type="project" value="InterPro"/>
</dbReference>
<dbReference type="Proteomes" id="UP000278542">
    <property type="component" value="Unassembled WGS sequence"/>
</dbReference>
<evidence type="ECO:0000313" key="2">
    <source>
        <dbReference type="Proteomes" id="UP000278542"/>
    </source>
</evidence>
<keyword evidence="2" id="KW-1185">Reference proteome</keyword>
<accession>A0A495RAH2</accession>